<reference evidence="2" key="1">
    <citation type="journal article" date="2014" name="BMC Genomics">
        <title>Characterizing the developmental transcriptome of the oriental fruit fly, Bactrocera dorsalis (Diptera: Tephritidae) through comparative genomic analysis with Drosophila melanogaster utilizing modENCODE datasets.</title>
        <authorList>
            <person name="Geib S.M."/>
            <person name="Calla B."/>
            <person name="Hall B."/>
            <person name="Hou S."/>
            <person name="Manoukis N.C."/>
        </authorList>
    </citation>
    <scope>NUCLEOTIDE SEQUENCE</scope>
    <source>
        <strain evidence="2">Punador</strain>
    </source>
</reference>
<protein>
    <submittedName>
        <fullName evidence="2">Uncharacterized protein</fullName>
    </submittedName>
</protein>
<sequence length="133" mass="15863">MPWRFVNLRADSLTPLFFLSQIRVLANALFGFCLCIYFSFFLLFAAKLQWFNGKLSTAVRLLSYSHSHFKHPKPREFVIAVYQYRCQCAHSLSRSFSRALLSICTFVPLYVQFDYPFKRKFLFSQFNNMREKK</sequence>
<dbReference type="EMBL" id="GAKP01008510">
    <property type="protein sequence ID" value="JAC50442.1"/>
    <property type="molecule type" value="Transcribed_RNA"/>
</dbReference>
<keyword evidence="1" id="KW-0812">Transmembrane</keyword>
<proteinExistence type="predicted"/>
<keyword evidence="1" id="KW-0472">Membrane</keyword>
<feature type="non-terminal residue" evidence="2">
    <location>
        <position position="133"/>
    </location>
</feature>
<feature type="transmembrane region" description="Helical" evidence="1">
    <location>
        <begin position="24"/>
        <end position="46"/>
    </location>
</feature>
<organism evidence="2">
    <name type="scientific">Bactrocera dorsalis</name>
    <name type="common">Oriental fruit fly</name>
    <name type="synonym">Dacus dorsalis</name>
    <dbReference type="NCBI Taxonomy" id="27457"/>
    <lineage>
        <taxon>Eukaryota</taxon>
        <taxon>Metazoa</taxon>
        <taxon>Ecdysozoa</taxon>
        <taxon>Arthropoda</taxon>
        <taxon>Hexapoda</taxon>
        <taxon>Insecta</taxon>
        <taxon>Pterygota</taxon>
        <taxon>Neoptera</taxon>
        <taxon>Endopterygota</taxon>
        <taxon>Diptera</taxon>
        <taxon>Brachycera</taxon>
        <taxon>Muscomorpha</taxon>
        <taxon>Tephritoidea</taxon>
        <taxon>Tephritidae</taxon>
        <taxon>Bactrocera</taxon>
        <taxon>Bactrocera</taxon>
    </lineage>
</organism>
<name>A0A034W7Z6_BACDO</name>
<keyword evidence="1" id="KW-1133">Transmembrane helix</keyword>
<dbReference type="AlphaFoldDB" id="A0A034W7Z6"/>
<evidence type="ECO:0000256" key="1">
    <source>
        <dbReference type="SAM" id="Phobius"/>
    </source>
</evidence>
<accession>A0A034W7Z6</accession>
<evidence type="ECO:0000313" key="2">
    <source>
        <dbReference type="EMBL" id="JAC50442.1"/>
    </source>
</evidence>